<keyword evidence="1" id="KW-1133">Transmembrane helix</keyword>
<keyword evidence="3" id="KW-1185">Reference proteome</keyword>
<gene>
    <name evidence="2" type="ORF">Fcan01_20893</name>
</gene>
<feature type="transmembrane region" description="Helical" evidence="1">
    <location>
        <begin position="128"/>
        <end position="151"/>
    </location>
</feature>
<dbReference type="EMBL" id="LNIX01000019">
    <property type="protein sequence ID" value="OXA44770.1"/>
    <property type="molecule type" value="Genomic_DNA"/>
</dbReference>
<feature type="transmembrane region" description="Helical" evidence="1">
    <location>
        <begin position="171"/>
        <end position="198"/>
    </location>
</feature>
<dbReference type="Proteomes" id="UP000198287">
    <property type="component" value="Unassembled WGS sequence"/>
</dbReference>
<proteinExistence type="predicted"/>
<name>A0A226DI06_FOLCA</name>
<comment type="caution">
    <text evidence="2">The sequence shown here is derived from an EMBL/GenBank/DDBJ whole genome shotgun (WGS) entry which is preliminary data.</text>
</comment>
<keyword evidence="1" id="KW-0472">Membrane</keyword>
<accession>A0A226DI06</accession>
<evidence type="ECO:0000256" key="1">
    <source>
        <dbReference type="SAM" id="Phobius"/>
    </source>
</evidence>
<reference evidence="2 3" key="1">
    <citation type="submission" date="2015-12" db="EMBL/GenBank/DDBJ databases">
        <title>The genome of Folsomia candida.</title>
        <authorList>
            <person name="Faddeeva A."/>
            <person name="Derks M.F."/>
            <person name="Anvar Y."/>
            <person name="Smit S."/>
            <person name="Van Straalen N."/>
            <person name="Roelofs D."/>
        </authorList>
    </citation>
    <scope>NUCLEOTIDE SEQUENCE [LARGE SCALE GENOMIC DNA]</scope>
    <source>
        <strain evidence="2 3">VU population</strain>
        <tissue evidence="2">Whole body</tissue>
    </source>
</reference>
<evidence type="ECO:0000313" key="3">
    <source>
        <dbReference type="Proteomes" id="UP000198287"/>
    </source>
</evidence>
<protein>
    <submittedName>
        <fullName evidence="2">Uncharacterized protein</fullName>
    </submittedName>
</protein>
<evidence type="ECO:0000313" key="2">
    <source>
        <dbReference type="EMBL" id="OXA44770.1"/>
    </source>
</evidence>
<sequence length="208" mass="23848">MVRLFARFKFPEIDKSYLPIMALLAKWSLSSRCIPIRPGSNEGEFNLIQNLRQKIIYYLSFSAIIFYILTFNIWFYKNFFGKSHPVWENLVIICFFTSINIVGARNYVNLPMLICINTSKFSIPGAILFLFASGVFVPCAPPSVGSVLFHSCPNGWMDQSWPWPGRLINGFILAHAFYLLVSLLVMVIPVAMVYPSLVMELWINKMGR</sequence>
<feature type="transmembrane region" description="Helical" evidence="1">
    <location>
        <begin position="55"/>
        <end position="75"/>
    </location>
</feature>
<feature type="transmembrane region" description="Helical" evidence="1">
    <location>
        <begin position="87"/>
        <end position="108"/>
    </location>
</feature>
<keyword evidence="1" id="KW-0812">Transmembrane</keyword>
<dbReference type="AlphaFoldDB" id="A0A226DI06"/>
<organism evidence="2 3">
    <name type="scientific">Folsomia candida</name>
    <name type="common">Springtail</name>
    <dbReference type="NCBI Taxonomy" id="158441"/>
    <lineage>
        <taxon>Eukaryota</taxon>
        <taxon>Metazoa</taxon>
        <taxon>Ecdysozoa</taxon>
        <taxon>Arthropoda</taxon>
        <taxon>Hexapoda</taxon>
        <taxon>Collembola</taxon>
        <taxon>Entomobryomorpha</taxon>
        <taxon>Isotomoidea</taxon>
        <taxon>Isotomidae</taxon>
        <taxon>Proisotominae</taxon>
        <taxon>Folsomia</taxon>
    </lineage>
</organism>